<dbReference type="InterPro" id="IPR000904">
    <property type="entry name" value="Sec7_dom"/>
</dbReference>
<dbReference type="Pfam" id="PF15410">
    <property type="entry name" value="PH_9"/>
    <property type="match status" value="1"/>
</dbReference>
<evidence type="ECO:0000313" key="10">
    <source>
        <dbReference type="Ensembl" id="ENSOKIP00005111125.1"/>
    </source>
</evidence>
<keyword evidence="11" id="KW-1185">Reference proteome</keyword>
<dbReference type="PROSITE" id="PS50190">
    <property type="entry name" value="SEC7"/>
    <property type="match status" value="1"/>
</dbReference>
<evidence type="ECO:0000256" key="6">
    <source>
        <dbReference type="ARBA" id="ARBA00023273"/>
    </source>
</evidence>
<feature type="compositionally biased region" description="Low complexity" evidence="7">
    <location>
        <begin position="44"/>
        <end position="54"/>
    </location>
</feature>
<dbReference type="PROSITE" id="PS50003">
    <property type="entry name" value="PH_DOMAIN"/>
    <property type="match status" value="1"/>
</dbReference>
<comment type="subcellular location">
    <subcellularLocation>
        <location evidence="1">Cell projection</location>
        <location evidence="1">Ruffle membrane</location>
    </subcellularLocation>
</comment>
<evidence type="ECO:0000256" key="5">
    <source>
        <dbReference type="ARBA" id="ARBA00023136"/>
    </source>
</evidence>
<gene>
    <name evidence="10" type="primary">psd3l</name>
</gene>
<evidence type="ECO:0000256" key="3">
    <source>
        <dbReference type="ARBA" id="ARBA00022553"/>
    </source>
</evidence>
<dbReference type="GO" id="GO:0005085">
    <property type="term" value="F:guanyl-nucleotide exchange factor activity"/>
    <property type="evidence" value="ECO:0007669"/>
    <property type="project" value="InterPro"/>
</dbReference>
<reference evidence="10" key="1">
    <citation type="submission" date="2025-08" db="UniProtKB">
        <authorList>
            <consortium name="Ensembl"/>
        </authorList>
    </citation>
    <scope>IDENTIFICATION</scope>
</reference>
<name>A0A8C7N9Q9_ONCKI</name>
<dbReference type="InterPro" id="IPR041681">
    <property type="entry name" value="PH_9"/>
</dbReference>
<dbReference type="GO" id="GO:0032587">
    <property type="term" value="C:ruffle membrane"/>
    <property type="evidence" value="ECO:0007669"/>
    <property type="project" value="UniProtKB-SubCell"/>
</dbReference>
<dbReference type="Proteomes" id="UP000694557">
    <property type="component" value="Unassembled WGS sequence"/>
</dbReference>
<evidence type="ECO:0000256" key="7">
    <source>
        <dbReference type="SAM" id="MobiDB-lite"/>
    </source>
</evidence>
<keyword evidence="5" id="KW-0472">Membrane</keyword>
<evidence type="ECO:0000256" key="1">
    <source>
        <dbReference type="ARBA" id="ARBA00004632"/>
    </source>
</evidence>
<dbReference type="GO" id="GO:0032012">
    <property type="term" value="P:regulation of ARF protein signal transduction"/>
    <property type="evidence" value="ECO:0007669"/>
    <property type="project" value="InterPro"/>
</dbReference>
<accession>A0A8C7N9Q9</accession>
<dbReference type="AlphaFoldDB" id="A0A8C7N9Q9"/>
<feature type="region of interest" description="Disordered" evidence="7">
    <location>
        <begin position="391"/>
        <end position="440"/>
    </location>
</feature>
<dbReference type="Gene3D" id="2.30.29.30">
    <property type="entry name" value="Pleckstrin-homology domain (PH domain)/Phosphotyrosine-binding domain (PTB)"/>
    <property type="match status" value="1"/>
</dbReference>
<sequence length="895" mass="97923">MSVPCFERDMAAETFVWVNSSSSHAQSVAKAKYQFLFGKGDETSSTESVSASTSHVLADEGSSSTSLDTCLQDDDIDETSLFLEIDRELANLLSGLSARSQNAPAAHAQPVDSLHPADSSEHQSAAIMIPCSGQNGASQDVSSRTSERNGEGEETNVDLDMSGLGLVPPGDPLLSPTFLLDSWTETLLKDTASLSSAAQKALGVSTVAAEVNGDFRNAPAANCQEKTSAGLTAAAFTSGPCSGAGVVPVVDQSEPPRRGSEAATEPAGGGLLLDEESLEESSKILAEIPGIFTAFLDGGQLREKPPKKLRFAESRPGSTTTVVAATDVCGQMGHERGSEDSEKGLEGRRSCSSLKVESSVDSLSPLERLPCRLSLEDEVFRVLPDIFLHQSPDGDAAREPSSDSSDAGLKTALSDWDSDMGSTERLKDSTDTLLNGNRGDQEGAQRLARRLYHLEGFRRSDVAKHLGKNNDFSKMVAEEYLTFFEFTGMTLDQSLRSFLKAFALIGETQERERVLIHFSNRYYQCNPTVISSQDGAHCLTCALMLLNTDLHGHNIGKKMTCQEFINNLEGLNGGQDFPRELLKALHNSIKNDKLEWAIDGDELKKSLSELADNKDNKSITRISSGSNPFLDIAHDPNAAVYKTGFLARKIHADMDGKKTPRGKRGWKTFYAVLKGMILYLQKDEYKAEKALSEEDLKNAISIHHALSIKAVDYEKKPNVLKLKTADWRVFLFQAQSPEEMDSWIRVVNSVAAMFSAPSFPAAIGSQKKFSRPLLPATTTRMSQEEQLKSHEAKLKHVSTELAEHRSYPPDKKVKAKEIDEYRLKEHYLEFEENRYEMYVKLLREGVKELLIGKDGDAGLKKSQSSPSLNQEGQPAAAKVKRNTSERRPETPPKVT</sequence>
<keyword evidence="3" id="KW-0597">Phosphoprotein</keyword>
<keyword evidence="2" id="KW-1003">Cell membrane</keyword>
<organism evidence="10 11">
    <name type="scientific">Oncorhynchus kisutch</name>
    <name type="common">Coho salmon</name>
    <name type="synonym">Salmo kisutch</name>
    <dbReference type="NCBI Taxonomy" id="8019"/>
    <lineage>
        <taxon>Eukaryota</taxon>
        <taxon>Metazoa</taxon>
        <taxon>Chordata</taxon>
        <taxon>Craniata</taxon>
        <taxon>Vertebrata</taxon>
        <taxon>Euteleostomi</taxon>
        <taxon>Actinopterygii</taxon>
        <taxon>Neopterygii</taxon>
        <taxon>Teleostei</taxon>
        <taxon>Protacanthopterygii</taxon>
        <taxon>Salmoniformes</taxon>
        <taxon>Salmonidae</taxon>
        <taxon>Salmoninae</taxon>
        <taxon>Oncorhynchus</taxon>
    </lineage>
</organism>
<keyword evidence="4" id="KW-0175">Coiled coil</keyword>
<dbReference type="CDD" id="cd00171">
    <property type="entry name" value="Sec7"/>
    <property type="match status" value="1"/>
</dbReference>
<dbReference type="InterPro" id="IPR001849">
    <property type="entry name" value="PH_domain"/>
</dbReference>
<dbReference type="GeneTree" id="ENSGT00940000156591"/>
<feature type="compositionally biased region" description="Basic and acidic residues" evidence="7">
    <location>
        <begin position="882"/>
        <end position="895"/>
    </location>
</feature>
<feature type="domain" description="PH" evidence="8">
    <location>
        <begin position="639"/>
        <end position="752"/>
    </location>
</feature>
<feature type="compositionally biased region" description="Polar residues" evidence="7">
    <location>
        <begin position="132"/>
        <end position="144"/>
    </location>
</feature>
<dbReference type="InterPro" id="IPR011993">
    <property type="entry name" value="PH-like_dom_sf"/>
</dbReference>
<dbReference type="InterPro" id="IPR035999">
    <property type="entry name" value="Sec7_dom_sf"/>
</dbReference>
<evidence type="ECO:0000259" key="9">
    <source>
        <dbReference type="PROSITE" id="PS50190"/>
    </source>
</evidence>
<feature type="domain" description="SEC7" evidence="9">
    <location>
        <begin position="424"/>
        <end position="592"/>
    </location>
</feature>
<reference evidence="10" key="2">
    <citation type="submission" date="2025-09" db="UniProtKB">
        <authorList>
            <consortium name="Ensembl"/>
        </authorList>
    </citation>
    <scope>IDENTIFICATION</scope>
</reference>
<dbReference type="SMART" id="SM00233">
    <property type="entry name" value="PH"/>
    <property type="match status" value="1"/>
</dbReference>
<feature type="region of interest" description="Disordered" evidence="7">
    <location>
        <begin position="103"/>
        <end position="160"/>
    </location>
</feature>
<dbReference type="FunFam" id="2.30.29.30:FF:000054">
    <property type="entry name" value="PH and SEC7 domain-containing protein 3"/>
    <property type="match status" value="1"/>
</dbReference>
<dbReference type="PANTHER" id="PTHR10663:SF337">
    <property type="entry name" value="PH AND SEC7 DOMAIN-CONTAINING PROTEIN 3"/>
    <property type="match status" value="1"/>
</dbReference>
<feature type="region of interest" description="Disordered" evidence="7">
    <location>
        <begin position="854"/>
        <end position="895"/>
    </location>
</feature>
<dbReference type="FunFam" id="1.10.1000.11:FF:000004">
    <property type="entry name" value="PH and SEC7 domain-containing protein 2"/>
    <property type="match status" value="1"/>
</dbReference>
<proteinExistence type="predicted"/>
<dbReference type="Gene3D" id="1.10.1000.11">
    <property type="entry name" value="Arf Nucleotide-binding Site Opener,domain 2"/>
    <property type="match status" value="1"/>
</dbReference>
<dbReference type="SMART" id="SM00222">
    <property type="entry name" value="Sec7"/>
    <property type="match status" value="1"/>
</dbReference>
<dbReference type="PANTHER" id="PTHR10663">
    <property type="entry name" value="GUANYL-NUCLEOTIDE EXCHANGE FACTOR"/>
    <property type="match status" value="1"/>
</dbReference>
<evidence type="ECO:0000256" key="2">
    <source>
        <dbReference type="ARBA" id="ARBA00022475"/>
    </source>
</evidence>
<evidence type="ECO:0000313" key="11">
    <source>
        <dbReference type="Proteomes" id="UP000694557"/>
    </source>
</evidence>
<dbReference type="InterPro" id="IPR023394">
    <property type="entry name" value="Sec7_C_sf"/>
</dbReference>
<evidence type="ECO:0000259" key="8">
    <source>
        <dbReference type="PROSITE" id="PS50003"/>
    </source>
</evidence>
<dbReference type="SUPFAM" id="SSF48425">
    <property type="entry name" value="Sec7 domain"/>
    <property type="match status" value="1"/>
</dbReference>
<dbReference type="Ensembl" id="ENSOKIT00005118985.1">
    <property type="protein sequence ID" value="ENSOKIP00005111125.1"/>
    <property type="gene ID" value="ENSOKIG00005047679.1"/>
</dbReference>
<evidence type="ECO:0000256" key="4">
    <source>
        <dbReference type="ARBA" id="ARBA00023054"/>
    </source>
</evidence>
<protein>
    <submittedName>
        <fullName evidence="10">PH and SEC7 domain-containing protein 3</fullName>
    </submittedName>
</protein>
<dbReference type="CDD" id="cd13295">
    <property type="entry name" value="PH_EFA6"/>
    <property type="match status" value="1"/>
</dbReference>
<feature type="compositionally biased region" description="Polar residues" evidence="7">
    <location>
        <begin position="861"/>
        <end position="872"/>
    </location>
</feature>
<feature type="region of interest" description="Disordered" evidence="7">
    <location>
        <begin position="250"/>
        <end position="271"/>
    </location>
</feature>
<feature type="region of interest" description="Disordered" evidence="7">
    <location>
        <begin position="44"/>
        <end position="70"/>
    </location>
</feature>
<dbReference type="SUPFAM" id="SSF50729">
    <property type="entry name" value="PH domain-like"/>
    <property type="match status" value="1"/>
</dbReference>
<keyword evidence="6" id="KW-0966">Cell projection</keyword>
<dbReference type="Pfam" id="PF01369">
    <property type="entry name" value="Sec7"/>
    <property type="match status" value="1"/>
</dbReference>